<name>A0A382HE35_9ZZZZ</name>
<feature type="non-terminal residue" evidence="1">
    <location>
        <position position="187"/>
    </location>
</feature>
<dbReference type="EMBL" id="UINC01060471">
    <property type="protein sequence ID" value="SVB85013.1"/>
    <property type="molecule type" value="Genomic_DNA"/>
</dbReference>
<evidence type="ECO:0000313" key="1">
    <source>
        <dbReference type="EMBL" id="SVB85013.1"/>
    </source>
</evidence>
<dbReference type="AlphaFoldDB" id="A0A382HE35"/>
<accession>A0A382HE35</accession>
<reference evidence="1" key="1">
    <citation type="submission" date="2018-05" db="EMBL/GenBank/DDBJ databases">
        <authorList>
            <person name="Lanie J.A."/>
            <person name="Ng W.-L."/>
            <person name="Kazmierczak K.M."/>
            <person name="Andrzejewski T.M."/>
            <person name="Davidsen T.M."/>
            <person name="Wayne K.J."/>
            <person name="Tettelin H."/>
            <person name="Glass J.I."/>
            <person name="Rusch D."/>
            <person name="Podicherti R."/>
            <person name="Tsui H.-C.T."/>
            <person name="Winkler M.E."/>
        </authorList>
    </citation>
    <scope>NUCLEOTIDE SEQUENCE</scope>
</reference>
<organism evidence="1">
    <name type="scientific">marine metagenome</name>
    <dbReference type="NCBI Taxonomy" id="408172"/>
    <lineage>
        <taxon>unclassified sequences</taxon>
        <taxon>metagenomes</taxon>
        <taxon>ecological metagenomes</taxon>
    </lineage>
</organism>
<proteinExistence type="predicted"/>
<protein>
    <recommendedName>
        <fullName evidence="2">FlgO domain-containing protein</fullName>
    </recommendedName>
</protein>
<sequence length="187" mass="19354">MGVVPLSATEGAGALAAAEASAAQWLVGGGYQRVGNQLRITARVLGVADGDLVGSVKVDGTLDALDQLTDQMITAVRTELGGAADPAPRPSRDPDTSLGVALALFANISRNPADEQLGQDLKTALTNGLQQLERVSIVPIEAPDDTAALNAASDQRATWLITGGYQRVADQLRVTAHLLDVETGNFV</sequence>
<gene>
    <name evidence="1" type="ORF">METZ01_LOCUS237867</name>
</gene>
<evidence type="ECO:0008006" key="2">
    <source>
        <dbReference type="Google" id="ProtNLM"/>
    </source>
</evidence>